<dbReference type="EMBL" id="JAAGOA010000025">
    <property type="protein sequence ID" value="NEE03741.1"/>
    <property type="molecule type" value="Genomic_DNA"/>
</dbReference>
<name>A0A6L9SHE8_9ACTN</name>
<protein>
    <recommendedName>
        <fullName evidence="3">PKD domain-containing protein</fullName>
    </recommendedName>
</protein>
<keyword evidence="2" id="KW-1185">Reference proteome</keyword>
<evidence type="ECO:0000313" key="2">
    <source>
        <dbReference type="Proteomes" id="UP000475214"/>
    </source>
</evidence>
<dbReference type="RefSeq" id="WP_163743672.1">
    <property type="nucleotide sequence ID" value="NZ_JAAGOA010000025.1"/>
</dbReference>
<dbReference type="Proteomes" id="UP000475214">
    <property type="component" value="Unassembled WGS sequence"/>
</dbReference>
<evidence type="ECO:0000313" key="1">
    <source>
        <dbReference type="EMBL" id="NEE03741.1"/>
    </source>
</evidence>
<gene>
    <name evidence="1" type="ORF">G1H10_26590</name>
</gene>
<evidence type="ECO:0008006" key="3">
    <source>
        <dbReference type="Google" id="ProtNLM"/>
    </source>
</evidence>
<organism evidence="1 2">
    <name type="scientific">Phytoactinopolyspora halotolerans</name>
    <dbReference type="NCBI Taxonomy" id="1981512"/>
    <lineage>
        <taxon>Bacteria</taxon>
        <taxon>Bacillati</taxon>
        <taxon>Actinomycetota</taxon>
        <taxon>Actinomycetes</taxon>
        <taxon>Jiangellales</taxon>
        <taxon>Jiangellaceae</taxon>
        <taxon>Phytoactinopolyspora</taxon>
    </lineage>
</organism>
<accession>A0A6L9SHE8</accession>
<proteinExistence type="predicted"/>
<comment type="caution">
    <text evidence="1">The sequence shown here is derived from an EMBL/GenBank/DDBJ whole genome shotgun (WGS) entry which is preliminary data.</text>
</comment>
<sequence length="301" mass="32631">MSRKFISLSGAIVLMLYFTVMVVPAHSCGVWGGECPPSPPTPEVDSQGVGYIYDSNTRTFYPDTPLPQGGEAIDEDGVVWMVRYVVRCRTNESDLPGNVMCAEAICEEDGEYGLYVRVYRRESESDPWEPWPGRDRVCQTAGQGAEPIPLANVEAEVVSILEEHYKQITEPEIDVAPAVNAVVNLPVIASTEDPGTVGFDIENPLPGSVEAEPSYAWSWSNGSGGTGPGYGYDGTDPITNPGHYPVHAVYTRSGDGHVDLTATWEVTLYVDGNPPITDIEPLVYTAAETFTVHSARTVLVD</sequence>
<dbReference type="AlphaFoldDB" id="A0A6L9SHE8"/>
<reference evidence="1 2" key="1">
    <citation type="submission" date="2020-02" db="EMBL/GenBank/DDBJ databases">
        <authorList>
            <person name="Li X.-J."/>
            <person name="Han X.-M."/>
        </authorList>
    </citation>
    <scope>NUCLEOTIDE SEQUENCE [LARGE SCALE GENOMIC DNA]</scope>
    <source>
        <strain evidence="1 2">CCTCC AB 2017055</strain>
    </source>
</reference>